<accession>A0A968GB95</accession>
<sequence length="252" mass="29563">MIDHLRYNPDYPEMLIASISCPVFRKAIDLYISPEVTVSYAEMCVSHWQYNANTMVDALAKYTKIFSEDFCAYVGEDIDSMIEDADYPRVTADLFIDLRELLLRWNISEAIARNIVKQVEERVGTSKRNRNLATVKRYFIEEITLNLPKEEQPYHLTRPLIVEPRDILPYITPLYMSITAPKDTSPYVHLIFDCAWDEEHGLSWLIRDGKILYVGSNVALELWEREEYYHELEGNYVYGNILLKHEIPNLRD</sequence>
<feature type="domain" description="DUF6985" evidence="1">
    <location>
        <begin position="137"/>
        <end position="217"/>
    </location>
</feature>
<protein>
    <recommendedName>
        <fullName evidence="1">DUF6985 domain-containing protein</fullName>
    </recommendedName>
</protein>
<dbReference type="EMBL" id="JAATLK010000001">
    <property type="protein sequence ID" value="NIZ46619.1"/>
    <property type="molecule type" value="Genomic_DNA"/>
</dbReference>
<dbReference type="AlphaFoldDB" id="A0A968GB95"/>
<keyword evidence="3" id="KW-1185">Reference proteome</keyword>
<dbReference type="Proteomes" id="UP000752013">
    <property type="component" value="Unassembled WGS sequence"/>
</dbReference>
<dbReference type="InterPro" id="IPR054254">
    <property type="entry name" value="DUF6985"/>
</dbReference>
<evidence type="ECO:0000313" key="3">
    <source>
        <dbReference type="Proteomes" id="UP000752013"/>
    </source>
</evidence>
<comment type="caution">
    <text evidence="2">The sequence shown here is derived from an EMBL/GenBank/DDBJ whole genome shotgun (WGS) entry which is preliminary data.</text>
</comment>
<evidence type="ECO:0000313" key="2">
    <source>
        <dbReference type="EMBL" id="NIZ46619.1"/>
    </source>
</evidence>
<evidence type="ECO:0000259" key="1">
    <source>
        <dbReference type="Pfam" id="PF22481"/>
    </source>
</evidence>
<gene>
    <name evidence="2" type="ORF">HCT46_01585</name>
</gene>
<proteinExistence type="predicted"/>
<dbReference type="Pfam" id="PF22481">
    <property type="entry name" value="DUF6985"/>
    <property type="match status" value="1"/>
</dbReference>
<name>A0A968GB95_9SPIO</name>
<reference evidence="2" key="1">
    <citation type="submission" date="2020-03" db="EMBL/GenBank/DDBJ databases">
        <title>Spirochaetal bacteria isolated from arthropods constitute a novel genus Entomospira genus novum within the order Spirochaetales.</title>
        <authorList>
            <person name="Grana-Miraglia L."/>
            <person name="Sikutova S."/>
            <person name="Fingerle V."/>
            <person name="Sing A."/>
            <person name="Castillo-Ramirez S."/>
            <person name="Margos G."/>
            <person name="Rudolf I."/>
        </authorList>
    </citation>
    <scope>NUCLEOTIDE SEQUENCE</scope>
    <source>
        <strain evidence="2">BR208</strain>
    </source>
</reference>
<organism evidence="2 3">
    <name type="scientific">Entomospira nematocerorum</name>
    <dbReference type="NCBI Taxonomy" id="2719987"/>
    <lineage>
        <taxon>Bacteria</taxon>
        <taxon>Pseudomonadati</taxon>
        <taxon>Spirochaetota</taxon>
        <taxon>Spirochaetia</taxon>
        <taxon>Spirochaetales</taxon>
        <taxon>Spirochaetaceae</taxon>
        <taxon>Entomospira</taxon>
    </lineage>
</organism>
<dbReference type="RefSeq" id="WP_167703073.1">
    <property type="nucleotide sequence ID" value="NZ_CP118168.1"/>
</dbReference>